<evidence type="ECO:0000313" key="1">
    <source>
        <dbReference type="EMBL" id="BCX48317.1"/>
    </source>
</evidence>
<accession>A0ABM7RKS1</accession>
<gene>
    <name evidence="1" type="ORF">HAHE_22250</name>
</gene>
<evidence type="ECO:0000313" key="2">
    <source>
        <dbReference type="Proteomes" id="UP001374893"/>
    </source>
</evidence>
<organism evidence="1 2">
    <name type="scientific">Haloferula helveola</name>
    <dbReference type="NCBI Taxonomy" id="490095"/>
    <lineage>
        <taxon>Bacteria</taxon>
        <taxon>Pseudomonadati</taxon>
        <taxon>Verrucomicrobiota</taxon>
        <taxon>Verrucomicrobiia</taxon>
        <taxon>Verrucomicrobiales</taxon>
        <taxon>Verrucomicrobiaceae</taxon>
        <taxon>Haloferula</taxon>
    </lineage>
</organism>
<sequence>MRYAVTWALGLVLCFTVQGVALRLVGGRTIKSESNYFSSLGRIQAGVRGEPRVMMLGSSITGRLPDRAQGFNGLANLGCDGGSAADTLRAIDQGLLPAAPVLLVEANSLHLAMPGGTSEVGQAIHRPWFRVGVEVPAVSSYARPAAFAYSRLLATRTGGFGDAHRDDLGLGSAPSTPAWRWDISEIDALARRYSDELVDVIRRVEQAGSRVIVVLLPPARMEGGEPPPWLRRTISESGAEWWDLGTDVDPGLVQLTDGVHMDGGTAVRTVNSIRSGLNLPDPTANVLQR</sequence>
<dbReference type="RefSeq" id="WP_338684449.1">
    <property type="nucleotide sequence ID" value="NZ_AP024702.1"/>
</dbReference>
<proteinExistence type="predicted"/>
<evidence type="ECO:0008006" key="3">
    <source>
        <dbReference type="Google" id="ProtNLM"/>
    </source>
</evidence>
<reference evidence="1 2" key="1">
    <citation type="submission" date="2021-06" db="EMBL/GenBank/DDBJ databases">
        <title>Complete genome of Haloferula helveola possessing various polysaccharide degrading enzymes.</title>
        <authorList>
            <person name="Takami H."/>
            <person name="Huang C."/>
            <person name="Hamasaki K."/>
        </authorList>
    </citation>
    <scope>NUCLEOTIDE SEQUENCE [LARGE SCALE GENOMIC DNA]</scope>
    <source>
        <strain evidence="1 2">CN-1</strain>
    </source>
</reference>
<name>A0ABM7RKS1_9BACT</name>
<protein>
    <recommendedName>
        <fullName evidence="3">SGNH hydrolase-type esterase domain-containing protein</fullName>
    </recommendedName>
</protein>
<keyword evidence="2" id="KW-1185">Reference proteome</keyword>
<dbReference type="EMBL" id="AP024702">
    <property type="protein sequence ID" value="BCX48317.1"/>
    <property type="molecule type" value="Genomic_DNA"/>
</dbReference>
<dbReference type="Proteomes" id="UP001374893">
    <property type="component" value="Chromosome"/>
</dbReference>